<accession>E1ZTB7</accession>
<reference evidence="4 5" key="1">
    <citation type="journal article" date="2010" name="Plant Cell">
        <title>The Chlorella variabilis NC64A genome reveals adaptation to photosymbiosis, coevolution with viruses, and cryptic sex.</title>
        <authorList>
            <person name="Blanc G."/>
            <person name="Duncan G."/>
            <person name="Agarkova I."/>
            <person name="Borodovsky M."/>
            <person name="Gurnon J."/>
            <person name="Kuo A."/>
            <person name="Lindquist E."/>
            <person name="Lucas S."/>
            <person name="Pangilinan J."/>
            <person name="Polle J."/>
            <person name="Salamov A."/>
            <person name="Terry A."/>
            <person name="Yamada T."/>
            <person name="Dunigan D.D."/>
            <person name="Grigoriev I.V."/>
            <person name="Claverie J.M."/>
            <person name="Van Etten J.L."/>
        </authorList>
    </citation>
    <scope>NUCLEOTIDE SEQUENCE [LARGE SCALE GENOMIC DNA]</scope>
    <source>
        <strain evidence="4 5">NC64A</strain>
    </source>
</reference>
<feature type="compositionally biased region" description="Basic and acidic residues" evidence="2">
    <location>
        <begin position="455"/>
        <end position="465"/>
    </location>
</feature>
<keyword evidence="1" id="KW-0175">Coiled coil</keyword>
<protein>
    <submittedName>
        <fullName evidence="4">Uncharacterized protein</fullName>
    </submittedName>
</protein>
<feature type="transmembrane region" description="Helical" evidence="3">
    <location>
        <begin position="774"/>
        <end position="796"/>
    </location>
</feature>
<keyword evidence="3" id="KW-1133">Transmembrane helix</keyword>
<evidence type="ECO:0000313" key="5">
    <source>
        <dbReference type="Proteomes" id="UP000008141"/>
    </source>
</evidence>
<evidence type="ECO:0000256" key="3">
    <source>
        <dbReference type="SAM" id="Phobius"/>
    </source>
</evidence>
<dbReference type="RefSeq" id="XP_005843008.1">
    <property type="nucleotide sequence ID" value="XM_005842946.1"/>
</dbReference>
<feature type="compositionally biased region" description="Low complexity" evidence="2">
    <location>
        <begin position="189"/>
        <end position="199"/>
    </location>
</feature>
<feature type="coiled-coil region" evidence="1">
    <location>
        <begin position="147"/>
        <end position="181"/>
    </location>
</feature>
<dbReference type="InParanoid" id="E1ZTB7"/>
<feature type="region of interest" description="Disordered" evidence="2">
    <location>
        <begin position="593"/>
        <end position="648"/>
    </location>
</feature>
<dbReference type="EMBL" id="GL433871">
    <property type="protein sequence ID" value="EFN50906.1"/>
    <property type="molecule type" value="Genomic_DNA"/>
</dbReference>
<name>E1ZTB7_CHLVA</name>
<organism evidence="5">
    <name type="scientific">Chlorella variabilis</name>
    <name type="common">Green alga</name>
    <dbReference type="NCBI Taxonomy" id="554065"/>
    <lineage>
        <taxon>Eukaryota</taxon>
        <taxon>Viridiplantae</taxon>
        <taxon>Chlorophyta</taxon>
        <taxon>core chlorophytes</taxon>
        <taxon>Trebouxiophyceae</taxon>
        <taxon>Chlorellales</taxon>
        <taxon>Chlorellaceae</taxon>
        <taxon>Chlorella clade</taxon>
        <taxon>Chlorella</taxon>
    </lineage>
</organism>
<feature type="compositionally biased region" description="Pro residues" evidence="2">
    <location>
        <begin position="215"/>
        <end position="224"/>
    </location>
</feature>
<feature type="region of interest" description="Disordered" evidence="2">
    <location>
        <begin position="432"/>
        <end position="483"/>
    </location>
</feature>
<gene>
    <name evidence="4" type="ORF">CHLNCDRAFT_141665</name>
</gene>
<dbReference type="GeneID" id="17350354"/>
<dbReference type="AlphaFoldDB" id="E1ZTB7"/>
<keyword evidence="3" id="KW-0812">Transmembrane</keyword>
<evidence type="ECO:0000256" key="2">
    <source>
        <dbReference type="SAM" id="MobiDB-lite"/>
    </source>
</evidence>
<proteinExistence type="predicted"/>
<sequence>MRQRAEDLWRRLQVEQAARAAAQQLLCEVQEQHNAAVGEAEAAWRQRTALADQLQALQGRYAGLADFVWHLDLSQLEPGGVAAAAKAATAATHAAMASGGGAAGSAAASLLPFGGLRLPRAEQQAAADAAAAGEVQSTGAQQLVLALAASQQAAAELAAELAGAQRERGALLRRLHSAEHRLPSHHHPGPGARAQAGAGSTLGEGCTEAAAVARDPPPAPPAGLPLPAGAAQPSMQQLLGGLSSLATDLGAGAASDSGPAAGSLAAGGASEGWGPPAATRQLLHYCAELQARVDALCDQAAASAAAAAQLRSLLEAERRGRRAAEQAAAACGAGRRAAWQERQHLRKLVGELEDLVLAAISEADSTRNLLARLSAAEEGGGGRMRLGELWTKLLEAEQRATAALRFPMPAPAAGEGPQQGGLLEAWRQLEAATQATPQGERRELGRQLSQRRPSSLRERMEELSRRFSSAVGPDASEAAGADVAPAGAQLAAEPDALGSPFAQPSARPASPPCNDEWPAAPPSPLPVQDAILQQQPLATPSVGAAAAAAAACSSGSQALVGEQGGRQRLDVAERFNSLLSSFHLRLNSLAGIPTEPADKPGAEAAPAAALQEERAEAPAGIHTPQPADHPAGGWLGGPEEQAGGGGTAAVPAAVPGALFAWESSGAGLTTHAAQLWVAAEPVEPAVPGGTSTGGTAMLEKPASLLRPGSAASAAMQTDPAVVPEGVYLRAAPGGGCSGGLLARLVPRPLRVAAAYLAALLLLPANRLLLNRCTAALTAAVSMIAGLAWCLALWSLAHLAALRQRRHAGRLASPEP</sequence>
<keyword evidence="3" id="KW-0472">Membrane</keyword>
<dbReference type="Proteomes" id="UP000008141">
    <property type="component" value="Unassembled WGS sequence"/>
</dbReference>
<keyword evidence="5" id="KW-1185">Reference proteome</keyword>
<dbReference type="KEGG" id="cvr:CHLNCDRAFT_141665"/>
<evidence type="ECO:0000313" key="4">
    <source>
        <dbReference type="EMBL" id="EFN50906.1"/>
    </source>
</evidence>
<evidence type="ECO:0000256" key="1">
    <source>
        <dbReference type="SAM" id="Coils"/>
    </source>
</evidence>
<feature type="region of interest" description="Disordered" evidence="2">
    <location>
        <begin position="181"/>
        <end position="230"/>
    </location>
</feature>
<feature type="region of interest" description="Disordered" evidence="2">
    <location>
        <begin position="496"/>
        <end position="522"/>
    </location>
</feature>